<reference evidence="2 3" key="1">
    <citation type="submission" date="2016-12" db="EMBL/GenBank/DDBJ databases">
        <title>Izhakiella australiana sp. nov. of genus Izhakiella isolated from Australian desert.</title>
        <authorList>
            <person name="Ji M."/>
        </authorList>
    </citation>
    <scope>NUCLEOTIDE SEQUENCE [LARGE SCALE GENOMIC DNA]</scope>
    <source>
        <strain evidence="2 3">D4N98</strain>
    </source>
</reference>
<proteinExistence type="predicted"/>
<keyword evidence="3" id="KW-1185">Reference proteome</keyword>
<gene>
    <name evidence="2" type="ORF">BTJ39_02605</name>
</gene>
<sequence>MINNIAENKRYRFDSLFLALSVTLMISCDTLVYKTLSFYDLKITCSGILFSFYFLISTVQTEVYGYREGVSWKVLFHSLHYRLNGDPGRAPAFGLSYQPVIKI</sequence>
<protein>
    <submittedName>
        <fullName evidence="2">Uncharacterized protein</fullName>
    </submittedName>
</protein>
<comment type="caution">
    <text evidence="2">The sequence shown here is derived from an EMBL/GenBank/DDBJ whole genome shotgun (WGS) entry which is preliminary data.</text>
</comment>
<keyword evidence="1" id="KW-0812">Transmembrane</keyword>
<evidence type="ECO:0000256" key="1">
    <source>
        <dbReference type="SAM" id="Phobius"/>
    </source>
</evidence>
<evidence type="ECO:0000313" key="2">
    <source>
        <dbReference type="EMBL" id="OON42063.1"/>
    </source>
</evidence>
<keyword evidence="1" id="KW-0472">Membrane</keyword>
<feature type="transmembrane region" description="Helical" evidence="1">
    <location>
        <begin position="12"/>
        <end position="33"/>
    </location>
</feature>
<dbReference type="STRING" id="1926881.BTJ39_02605"/>
<name>A0A1S8YTU7_9GAMM</name>
<dbReference type="EMBL" id="MRUL01000001">
    <property type="protein sequence ID" value="OON42063.1"/>
    <property type="molecule type" value="Genomic_DNA"/>
</dbReference>
<keyword evidence="1" id="KW-1133">Transmembrane helix</keyword>
<feature type="transmembrane region" description="Helical" evidence="1">
    <location>
        <begin position="39"/>
        <end position="56"/>
    </location>
</feature>
<dbReference type="AlphaFoldDB" id="A0A1S8YTU7"/>
<organism evidence="2 3">
    <name type="scientific">Izhakiella australiensis</name>
    <dbReference type="NCBI Taxonomy" id="1926881"/>
    <lineage>
        <taxon>Bacteria</taxon>
        <taxon>Pseudomonadati</taxon>
        <taxon>Pseudomonadota</taxon>
        <taxon>Gammaproteobacteria</taxon>
        <taxon>Enterobacterales</taxon>
        <taxon>Erwiniaceae</taxon>
        <taxon>Izhakiella</taxon>
    </lineage>
</organism>
<dbReference type="Proteomes" id="UP000190667">
    <property type="component" value="Unassembled WGS sequence"/>
</dbReference>
<evidence type="ECO:0000313" key="3">
    <source>
        <dbReference type="Proteomes" id="UP000190667"/>
    </source>
</evidence>
<accession>A0A1S8YTU7</accession>